<keyword evidence="5" id="KW-0227">DNA damage</keyword>
<feature type="domain" description="Metallo-beta-lactamase" evidence="14">
    <location>
        <begin position="32"/>
        <end position="158"/>
    </location>
</feature>
<evidence type="ECO:0000256" key="2">
    <source>
        <dbReference type="ARBA" id="ARBA00010304"/>
    </source>
</evidence>
<organism evidence="15 16">
    <name type="scientific">Batrachochytrium dendrobatidis (strain JEL423)</name>
    <dbReference type="NCBI Taxonomy" id="403673"/>
    <lineage>
        <taxon>Eukaryota</taxon>
        <taxon>Fungi</taxon>
        <taxon>Fungi incertae sedis</taxon>
        <taxon>Chytridiomycota</taxon>
        <taxon>Chytridiomycota incertae sedis</taxon>
        <taxon>Chytridiomycetes</taxon>
        <taxon>Rhizophydiales</taxon>
        <taxon>Rhizophydiales incertae sedis</taxon>
        <taxon>Batrachochytrium</taxon>
    </lineage>
</organism>
<name>A0A177WWM3_BATDL</name>
<dbReference type="STRING" id="403673.A0A177WWM3"/>
<evidence type="ECO:0000259" key="14">
    <source>
        <dbReference type="Pfam" id="PF12706"/>
    </source>
</evidence>
<comment type="subcellular location">
    <subcellularLocation>
        <location evidence="1">Nucleus</location>
    </subcellularLocation>
</comment>
<keyword evidence="10" id="KW-0539">Nucleus</keyword>
<dbReference type="VEuPathDB" id="FungiDB:BDEG_27333"/>
<evidence type="ECO:0000313" key="16">
    <source>
        <dbReference type="Proteomes" id="UP000077115"/>
    </source>
</evidence>
<proteinExistence type="inferred from homology"/>
<comment type="similarity">
    <text evidence="2">Belongs to the DNA repair metallo-beta-lactamase (DRMBL) family.</text>
</comment>
<evidence type="ECO:0000256" key="8">
    <source>
        <dbReference type="ARBA" id="ARBA00023172"/>
    </source>
</evidence>
<evidence type="ECO:0000256" key="5">
    <source>
        <dbReference type="ARBA" id="ARBA00022763"/>
    </source>
</evidence>
<dbReference type="SUPFAM" id="SSF56281">
    <property type="entry name" value="Metallo-hydrolase/oxidoreductase"/>
    <property type="match status" value="1"/>
</dbReference>
<evidence type="ECO:0000256" key="4">
    <source>
        <dbReference type="ARBA" id="ARBA00022759"/>
    </source>
</evidence>
<dbReference type="PANTHER" id="PTHR23240">
    <property type="entry name" value="DNA CROSS-LINK REPAIR PROTEIN PSO2/SNM1-RELATED"/>
    <property type="match status" value="1"/>
</dbReference>
<evidence type="ECO:0000256" key="11">
    <source>
        <dbReference type="ARBA" id="ARBA00039759"/>
    </source>
</evidence>
<feature type="domain" description="DNA repair metallo-beta-lactamase" evidence="13">
    <location>
        <begin position="266"/>
        <end position="342"/>
    </location>
</feature>
<accession>A0A177WWM3</accession>
<dbReference type="Pfam" id="PF07522">
    <property type="entry name" value="DRMBL"/>
    <property type="match status" value="1"/>
</dbReference>
<dbReference type="EMBL" id="DS022311">
    <property type="protein sequence ID" value="OAJ44045.1"/>
    <property type="molecule type" value="Genomic_DNA"/>
</dbReference>
<keyword evidence="7" id="KW-0269">Exonuclease</keyword>
<dbReference type="InterPro" id="IPR011084">
    <property type="entry name" value="DRMBL"/>
</dbReference>
<dbReference type="GO" id="GO:0003684">
    <property type="term" value="F:damaged DNA binding"/>
    <property type="evidence" value="ECO:0007669"/>
    <property type="project" value="TreeGrafter"/>
</dbReference>
<dbReference type="GO" id="GO:0005634">
    <property type="term" value="C:nucleus"/>
    <property type="evidence" value="ECO:0007669"/>
    <property type="project" value="UniProtKB-SubCell"/>
</dbReference>
<evidence type="ECO:0000256" key="6">
    <source>
        <dbReference type="ARBA" id="ARBA00022801"/>
    </source>
</evidence>
<gene>
    <name evidence="15" type="ORF">BDEG_27333</name>
</gene>
<evidence type="ECO:0000313" key="15">
    <source>
        <dbReference type="EMBL" id="OAJ44045.1"/>
    </source>
</evidence>
<keyword evidence="6" id="KW-0378">Hydrolase</keyword>
<evidence type="ECO:0000256" key="1">
    <source>
        <dbReference type="ARBA" id="ARBA00004123"/>
    </source>
</evidence>
<dbReference type="Gene3D" id="3.40.50.12650">
    <property type="match status" value="1"/>
</dbReference>
<dbReference type="eggNOG" id="KOG1361">
    <property type="taxonomic scope" value="Eukaryota"/>
</dbReference>
<evidence type="ECO:0000256" key="3">
    <source>
        <dbReference type="ARBA" id="ARBA00022722"/>
    </source>
</evidence>
<keyword evidence="8" id="KW-0233">DNA recombination</keyword>
<dbReference type="GO" id="GO:0000723">
    <property type="term" value="P:telomere maintenance"/>
    <property type="evidence" value="ECO:0007669"/>
    <property type="project" value="TreeGrafter"/>
</dbReference>
<sequence>MQEFFQPKLTVAHGKYPEIQIDMFQHKHHTVAYLLTHAHADHMVGLVSLLSVNKVYCTPVTAKLLQTTMGASNLFPIVFNKPFHIQLANNKHLQITFLPAHHCPGSAMILIIGDNGTILCTGDFRSEKRIDSLSFAIDRLSIDSVYLDTTFAHPNWMNLPTRLESANALIEVIKTYSESVNVYLQSKTIGYEHLWVCLARHFNTKIYVTASRKIKYELMDQCKKADEEWLHECIVSQFLTTDEQEARFFVDMCPKAQLSKTKGCLLNIHPSAMFWGRGSDSDAISHHTYWKRVSGFKDFIVQDLRDSMSWRLLYSMHSSLSELIEFVAVLKPQRVYPTVTSSSNAMFFPKQIMKHFMLLNSTETALQARRLKHKSVTTADLDKSSPRPSEPICLALPCMESQTTVPDLKFGPNLDAIAHVRRSFLDLDNFQSKRLRCTRY</sequence>
<dbReference type="GO" id="GO:0036297">
    <property type="term" value="P:interstrand cross-link repair"/>
    <property type="evidence" value="ECO:0007669"/>
    <property type="project" value="TreeGrafter"/>
</dbReference>
<dbReference type="InterPro" id="IPR036866">
    <property type="entry name" value="RibonucZ/Hydroxyglut_hydro"/>
</dbReference>
<dbReference type="GO" id="GO:0006303">
    <property type="term" value="P:double-strand break repair via nonhomologous end joining"/>
    <property type="evidence" value="ECO:0007669"/>
    <property type="project" value="TreeGrafter"/>
</dbReference>
<dbReference type="GO" id="GO:0006310">
    <property type="term" value="P:DNA recombination"/>
    <property type="evidence" value="ECO:0007669"/>
    <property type="project" value="UniProtKB-KW"/>
</dbReference>
<evidence type="ECO:0000256" key="7">
    <source>
        <dbReference type="ARBA" id="ARBA00022839"/>
    </source>
</evidence>
<dbReference type="PANTHER" id="PTHR23240:SF8">
    <property type="entry name" value="PROTEIN ARTEMIS"/>
    <property type="match status" value="1"/>
</dbReference>
<evidence type="ECO:0000259" key="13">
    <source>
        <dbReference type="Pfam" id="PF07522"/>
    </source>
</evidence>
<dbReference type="AlphaFoldDB" id="A0A177WWM3"/>
<dbReference type="Gene3D" id="3.60.15.10">
    <property type="entry name" value="Ribonuclease Z/Hydroxyacylglutathione hydrolase-like"/>
    <property type="match status" value="1"/>
</dbReference>
<reference evidence="15 16" key="2">
    <citation type="submission" date="2016-05" db="EMBL/GenBank/DDBJ databases">
        <title>Lineage-specific infection strategies underlie the spectrum of fungal disease in amphibians.</title>
        <authorList>
            <person name="Cuomo C.A."/>
            <person name="Farrer R.A."/>
            <person name="James T."/>
            <person name="Longcore J."/>
            <person name="Birren B."/>
        </authorList>
    </citation>
    <scope>NUCLEOTIDE SEQUENCE [LARGE SCALE GENOMIC DNA]</scope>
    <source>
        <strain evidence="15 16">JEL423</strain>
    </source>
</reference>
<dbReference type="GO" id="GO:0004519">
    <property type="term" value="F:endonuclease activity"/>
    <property type="evidence" value="ECO:0007669"/>
    <property type="project" value="UniProtKB-KW"/>
</dbReference>
<dbReference type="InterPro" id="IPR001279">
    <property type="entry name" value="Metallo-B-lactamas"/>
</dbReference>
<keyword evidence="3" id="KW-0540">Nuclease</keyword>
<dbReference type="GO" id="GO:0035312">
    <property type="term" value="F:5'-3' DNA exonuclease activity"/>
    <property type="evidence" value="ECO:0007669"/>
    <property type="project" value="TreeGrafter"/>
</dbReference>
<protein>
    <recommendedName>
        <fullName evidence="11">Protein artemis</fullName>
    </recommendedName>
    <alternativeName>
        <fullName evidence="12">DNA cross-link repair 1C protein</fullName>
    </alternativeName>
</protein>
<dbReference type="OrthoDB" id="2147415at2759"/>
<dbReference type="Proteomes" id="UP000077115">
    <property type="component" value="Unassembled WGS sequence"/>
</dbReference>
<evidence type="ECO:0000256" key="10">
    <source>
        <dbReference type="ARBA" id="ARBA00023242"/>
    </source>
</evidence>
<evidence type="ECO:0000256" key="12">
    <source>
        <dbReference type="ARBA" id="ARBA00042677"/>
    </source>
</evidence>
<reference evidence="15 16" key="1">
    <citation type="submission" date="2006-10" db="EMBL/GenBank/DDBJ databases">
        <title>The Genome Sequence of Batrachochytrium dendrobatidis JEL423.</title>
        <authorList>
            <consortium name="The Broad Institute Genome Sequencing Platform"/>
            <person name="Birren B."/>
            <person name="Lander E."/>
            <person name="Galagan J."/>
            <person name="Cuomo C."/>
            <person name="Devon K."/>
            <person name="Jaffe D."/>
            <person name="Butler J."/>
            <person name="Alvarez P."/>
            <person name="Gnerre S."/>
            <person name="Grabherr M."/>
            <person name="Kleber M."/>
            <person name="Mauceli E."/>
            <person name="Brockman W."/>
            <person name="Young S."/>
            <person name="LaButti K."/>
            <person name="Sykes S."/>
            <person name="DeCaprio D."/>
            <person name="Crawford M."/>
            <person name="Koehrsen M."/>
            <person name="Engels R."/>
            <person name="Montgomery P."/>
            <person name="Pearson M."/>
            <person name="Howarth C."/>
            <person name="Larson L."/>
            <person name="White J."/>
            <person name="O'Leary S."/>
            <person name="Kodira C."/>
            <person name="Zeng Q."/>
            <person name="Yandava C."/>
            <person name="Alvarado L."/>
            <person name="Longcore J."/>
            <person name="James T."/>
        </authorList>
    </citation>
    <scope>NUCLEOTIDE SEQUENCE [LARGE SCALE GENOMIC DNA]</scope>
    <source>
        <strain evidence="15 16">JEL423</strain>
    </source>
</reference>
<keyword evidence="9" id="KW-0234">DNA repair</keyword>
<dbReference type="Pfam" id="PF12706">
    <property type="entry name" value="Lactamase_B_2"/>
    <property type="match status" value="1"/>
</dbReference>
<keyword evidence="4" id="KW-0255">Endonuclease</keyword>
<evidence type="ECO:0000256" key="9">
    <source>
        <dbReference type="ARBA" id="ARBA00023204"/>
    </source>
</evidence>